<feature type="transmembrane region" description="Helical" evidence="6">
    <location>
        <begin position="35"/>
        <end position="57"/>
    </location>
</feature>
<dbReference type="EMBL" id="CP096659">
    <property type="protein sequence ID" value="UPV74102.1"/>
    <property type="molecule type" value="Genomic_DNA"/>
</dbReference>
<evidence type="ECO:0000313" key="8">
    <source>
        <dbReference type="Proteomes" id="UP000830729"/>
    </source>
</evidence>
<accession>A0A8U0HSL1</accession>
<feature type="transmembrane region" description="Helical" evidence="6">
    <location>
        <begin position="166"/>
        <end position="187"/>
    </location>
</feature>
<evidence type="ECO:0000256" key="5">
    <source>
        <dbReference type="ARBA" id="ARBA00023136"/>
    </source>
</evidence>
<dbReference type="PANTHER" id="PTHR30213:SF0">
    <property type="entry name" value="UPF0761 MEMBRANE PROTEIN YIHY"/>
    <property type="match status" value="1"/>
</dbReference>
<keyword evidence="3 6" id="KW-0812">Transmembrane</keyword>
<evidence type="ECO:0000256" key="3">
    <source>
        <dbReference type="ARBA" id="ARBA00022692"/>
    </source>
</evidence>
<dbReference type="NCBIfam" id="TIGR00765">
    <property type="entry name" value="yihY_not_rbn"/>
    <property type="match status" value="1"/>
</dbReference>
<feature type="transmembrane region" description="Helical" evidence="6">
    <location>
        <begin position="199"/>
        <end position="218"/>
    </location>
</feature>
<sequence>MELPAMRGVGKYGEIGKGVLAVAREEHLSVTAAGLAYYMFLSAIPLLLFGFIGFSALDGIGSLVLAVELATDDSVARFFEQSIRDDASRTRAAVIAAVLVVWSALRMFATLRRIFADLYSVRKQKSVFDRVMTVGLGFGVVTLALVLLVALGVARSIVFTSTAWTVLGPLLLFGGLSVVFFPLYYVFPSETSPREALPGTVFAAASWTVSSGVFRWYAGLSESVRLYGIVGGVLLLLAWLYVAALVVLLGIVLNAVLDGRVTPDYDWLPSVLSDAKAD</sequence>
<reference evidence="7 8" key="1">
    <citation type="submission" date="2022-04" db="EMBL/GenBank/DDBJ databases">
        <title>Diverse halophilic archaea isolated from saline environments.</title>
        <authorList>
            <person name="Cui H.-L."/>
        </authorList>
    </citation>
    <scope>NUCLEOTIDE SEQUENCE [LARGE SCALE GENOMIC DNA]</scope>
    <source>
        <strain evidence="7 8">XZYJT49</strain>
    </source>
</reference>
<dbReference type="PIRSF" id="PIRSF035875">
    <property type="entry name" value="RNase_BN"/>
    <property type="match status" value="1"/>
</dbReference>
<dbReference type="KEGG" id="halx:M0R89_16375"/>
<dbReference type="AlphaFoldDB" id="A0A8U0HSL1"/>
<dbReference type="PANTHER" id="PTHR30213">
    <property type="entry name" value="INNER MEMBRANE PROTEIN YHJD"/>
    <property type="match status" value="1"/>
</dbReference>
<keyword evidence="4 6" id="KW-1133">Transmembrane helix</keyword>
<dbReference type="GeneID" id="72186808"/>
<dbReference type="Pfam" id="PF03631">
    <property type="entry name" value="Virul_fac_BrkB"/>
    <property type="match status" value="1"/>
</dbReference>
<keyword evidence="8" id="KW-1185">Reference proteome</keyword>
<organism evidence="7 8">
    <name type="scientific">Halorussus limi</name>
    <dbReference type="NCBI Taxonomy" id="2938695"/>
    <lineage>
        <taxon>Archaea</taxon>
        <taxon>Methanobacteriati</taxon>
        <taxon>Methanobacteriota</taxon>
        <taxon>Stenosarchaea group</taxon>
        <taxon>Halobacteria</taxon>
        <taxon>Halobacteriales</taxon>
        <taxon>Haladaptataceae</taxon>
        <taxon>Halorussus</taxon>
    </lineage>
</organism>
<evidence type="ECO:0000256" key="2">
    <source>
        <dbReference type="ARBA" id="ARBA00022475"/>
    </source>
</evidence>
<name>A0A8U0HSL1_9EURY</name>
<dbReference type="GO" id="GO:0005886">
    <property type="term" value="C:plasma membrane"/>
    <property type="evidence" value="ECO:0007669"/>
    <property type="project" value="UniProtKB-SubCell"/>
</dbReference>
<gene>
    <name evidence="7" type="ORF">M0R89_16375</name>
</gene>
<evidence type="ECO:0000256" key="6">
    <source>
        <dbReference type="SAM" id="Phobius"/>
    </source>
</evidence>
<keyword evidence="2" id="KW-1003">Cell membrane</keyword>
<proteinExistence type="predicted"/>
<feature type="transmembrane region" description="Helical" evidence="6">
    <location>
        <begin position="92"/>
        <end position="111"/>
    </location>
</feature>
<protein>
    <submittedName>
        <fullName evidence="7">YihY/virulence factor BrkB family protein</fullName>
    </submittedName>
</protein>
<dbReference type="RefSeq" id="WP_248650150.1">
    <property type="nucleotide sequence ID" value="NZ_CP096659.1"/>
</dbReference>
<dbReference type="Proteomes" id="UP000830729">
    <property type="component" value="Chromosome"/>
</dbReference>
<keyword evidence="5 6" id="KW-0472">Membrane</keyword>
<dbReference type="InterPro" id="IPR017039">
    <property type="entry name" value="Virul_fac_BrkB"/>
</dbReference>
<feature type="transmembrane region" description="Helical" evidence="6">
    <location>
        <begin position="131"/>
        <end position="154"/>
    </location>
</feature>
<evidence type="ECO:0000256" key="1">
    <source>
        <dbReference type="ARBA" id="ARBA00004651"/>
    </source>
</evidence>
<feature type="transmembrane region" description="Helical" evidence="6">
    <location>
        <begin position="224"/>
        <end position="257"/>
    </location>
</feature>
<evidence type="ECO:0000256" key="4">
    <source>
        <dbReference type="ARBA" id="ARBA00022989"/>
    </source>
</evidence>
<comment type="subcellular location">
    <subcellularLocation>
        <location evidence="1">Cell membrane</location>
        <topology evidence="1">Multi-pass membrane protein</topology>
    </subcellularLocation>
</comment>
<evidence type="ECO:0000313" key="7">
    <source>
        <dbReference type="EMBL" id="UPV74102.1"/>
    </source>
</evidence>